<evidence type="ECO:0000313" key="2">
    <source>
        <dbReference type="EMBL" id="TWT98113.1"/>
    </source>
</evidence>
<gene>
    <name evidence="2" type="ORF">Pla108_22700</name>
</gene>
<comment type="caution">
    <text evidence="2">The sequence shown here is derived from an EMBL/GenBank/DDBJ whole genome shotgun (WGS) entry which is preliminary data.</text>
</comment>
<name>A0A5C6AIQ1_9BACT</name>
<evidence type="ECO:0000256" key="1">
    <source>
        <dbReference type="SAM" id="Phobius"/>
    </source>
</evidence>
<sequence>MSTPTAEQAATHVVRCLRLNPMWQSDEVLASWAALHHVAPDQANSYQAALDEAARKSAQREKLNQLREKVWKAPLEELRRRLDRLPQFADPELAEIARRLRVIVEARNSLPQLTQHRDFDGDFFECFKQVLTGGVKQSAAMRERVAASCEDPVLRKRTKKMTKLLRREAPELTSLESDWFTLLNRQKHRSVAHERAGNRDSLNESWWWPSWWIVWLLFVAPPLGFLVWIVSSIVRLSRYWRGAS</sequence>
<keyword evidence="1" id="KW-0812">Transmembrane</keyword>
<proteinExistence type="predicted"/>
<evidence type="ECO:0000313" key="3">
    <source>
        <dbReference type="Proteomes" id="UP000317421"/>
    </source>
</evidence>
<keyword evidence="3" id="KW-1185">Reference proteome</keyword>
<dbReference type="OrthoDB" id="288476at2"/>
<dbReference type="RefSeq" id="WP_146444995.1">
    <property type="nucleotide sequence ID" value="NZ_SJPR01000002.1"/>
</dbReference>
<accession>A0A5C6AIQ1</accession>
<dbReference type="EMBL" id="SJPR01000002">
    <property type="protein sequence ID" value="TWT98113.1"/>
    <property type="molecule type" value="Genomic_DNA"/>
</dbReference>
<reference evidence="2 3" key="1">
    <citation type="submission" date="2019-02" db="EMBL/GenBank/DDBJ databases">
        <title>Deep-cultivation of Planctomycetes and their phenomic and genomic characterization uncovers novel biology.</title>
        <authorList>
            <person name="Wiegand S."/>
            <person name="Jogler M."/>
            <person name="Boedeker C."/>
            <person name="Pinto D."/>
            <person name="Vollmers J."/>
            <person name="Rivas-Marin E."/>
            <person name="Kohn T."/>
            <person name="Peeters S.H."/>
            <person name="Heuer A."/>
            <person name="Rast P."/>
            <person name="Oberbeckmann S."/>
            <person name="Bunk B."/>
            <person name="Jeske O."/>
            <person name="Meyerdierks A."/>
            <person name="Storesund J.E."/>
            <person name="Kallscheuer N."/>
            <person name="Luecker S."/>
            <person name="Lage O.M."/>
            <person name="Pohl T."/>
            <person name="Merkel B.J."/>
            <person name="Hornburger P."/>
            <person name="Mueller R.-W."/>
            <person name="Bruemmer F."/>
            <person name="Labrenz M."/>
            <person name="Spormann A.M."/>
            <person name="Op Den Camp H."/>
            <person name="Overmann J."/>
            <person name="Amann R."/>
            <person name="Jetten M.S.M."/>
            <person name="Mascher T."/>
            <person name="Medema M.H."/>
            <person name="Devos D.P."/>
            <person name="Kaster A.-K."/>
            <person name="Ovreas L."/>
            <person name="Rohde M."/>
            <person name="Galperin M.Y."/>
            <person name="Jogler C."/>
        </authorList>
    </citation>
    <scope>NUCLEOTIDE SEQUENCE [LARGE SCALE GENOMIC DNA]</scope>
    <source>
        <strain evidence="2 3">Pla108</strain>
    </source>
</reference>
<feature type="transmembrane region" description="Helical" evidence="1">
    <location>
        <begin position="206"/>
        <end position="231"/>
    </location>
</feature>
<dbReference type="Proteomes" id="UP000317421">
    <property type="component" value="Unassembled WGS sequence"/>
</dbReference>
<dbReference type="AlphaFoldDB" id="A0A5C6AIQ1"/>
<organism evidence="2 3">
    <name type="scientific">Botrimarina colliarenosi</name>
    <dbReference type="NCBI Taxonomy" id="2528001"/>
    <lineage>
        <taxon>Bacteria</taxon>
        <taxon>Pseudomonadati</taxon>
        <taxon>Planctomycetota</taxon>
        <taxon>Planctomycetia</taxon>
        <taxon>Pirellulales</taxon>
        <taxon>Lacipirellulaceae</taxon>
        <taxon>Botrimarina</taxon>
    </lineage>
</organism>
<keyword evidence="1" id="KW-0472">Membrane</keyword>
<keyword evidence="1" id="KW-1133">Transmembrane helix</keyword>
<protein>
    <submittedName>
        <fullName evidence="2">Uncharacterized protein</fullName>
    </submittedName>
</protein>